<dbReference type="Pfam" id="PF08269">
    <property type="entry name" value="dCache_2"/>
    <property type="match status" value="2"/>
</dbReference>
<protein>
    <submittedName>
        <fullName evidence="7">Cache domain-containing protein</fullName>
    </submittedName>
</protein>
<reference evidence="7" key="1">
    <citation type="submission" date="2022-01" db="EMBL/GenBank/DDBJ databases">
        <title>Draft genome of Methanogenium marinum DSM 15558.</title>
        <authorList>
            <person name="Chen S.-C."/>
            <person name="You Y.-T."/>
        </authorList>
    </citation>
    <scope>NUCLEOTIDE SEQUENCE</scope>
    <source>
        <strain evidence="7">DSM 15558</strain>
    </source>
</reference>
<keyword evidence="3" id="KW-0812">Transmembrane</keyword>
<keyword evidence="2" id="KW-1003">Cell membrane</keyword>
<accession>A0A9Q4KUT0</accession>
<gene>
    <name evidence="7" type="ORF">L0665_03590</name>
</gene>
<dbReference type="Proteomes" id="UP001143747">
    <property type="component" value="Unassembled WGS sequence"/>
</dbReference>
<dbReference type="InterPro" id="IPR004010">
    <property type="entry name" value="Double_Cache_2"/>
</dbReference>
<evidence type="ECO:0000256" key="2">
    <source>
        <dbReference type="ARBA" id="ARBA00022475"/>
    </source>
</evidence>
<evidence type="ECO:0000256" key="3">
    <source>
        <dbReference type="ARBA" id="ARBA00022692"/>
    </source>
</evidence>
<comment type="caution">
    <text evidence="7">The sequence shown here is derived from an EMBL/GenBank/DDBJ whole genome shotgun (WGS) entry which is preliminary data.</text>
</comment>
<keyword evidence="8" id="KW-1185">Reference proteome</keyword>
<evidence type="ECO:0000259" key="6">
    <source>
        <dbReference type="SMART" id="SM01049"/>
    </source>
</evidence>
<comment type="subcellular location">
    <subcellularLocation>
        <location evidence="1">Cell membrane</location>
        <topology evidence="1">Multi-pass membrane protein</topology>
    </subcellularLocation>
</comment>
<evidence type="ECO:0000256" key="1">
    <source>
        <dbReference type="ARBA" id="ARBA00004651"/>
    </source>
</evidence>
<dbReference type="RefSeq" id="WP_274924342.1">
    <property type="nucleotide sequence ID" value="NZ_JAKELO010000002.1"/>
</dbReference>
<feature type="domain" description="Single Cache" evidence="6">
    <location>
        <begin position="175"/>
        <end position="260"/>
    </location>
</feature>
<evidence type="ECO:0000256" key="5">
    <source>
        <dbReference type="ARBA" id="ARBA00023136"/>
    </source>
</evidence>
<organism evidence="7 8">
    <name type="scientific">Methanogenium marinum</name>
    <dbReference type="NCBI Taxonomy" id="348610"/>
    <lineage>
        <taxon>Archaea</taxon>
        <taxon>Methanobacteriati</taxon>
        <taxon>Methanobacteriota</taxon>
        <taxon>Stenosarchaea group</taxon>
        <taxon>Methanomicrobia</taxon>
        <taxon>Methanomicrobiales</taxon>
        <taxon>Methanomicrobiaceae</taxon>
        <taxon>Methanogenium</taxon>
    </lineage>
</organism>
<sequence>MKRSFSLFITITAITVMLCCAGCITAEEPPSTAITGDQLEEYVHTAATYAKTVDKDEALAAFSDPNGPYVKENLYIYAYDFNGTLIAHPFQPDKVGTDRTNWTTANGLHFVEAASDAAQDGSGYIVYMYPTPGEELNIDEDMKNLYEVKLGYVEQVDDTWWVGSGIYLSDYTDATTGVLPAKIAEMTALTESAVTYAHENGTPAALTEIDKQDGLFTDGNLYLYAYDYNGTLVAHPYLAPGMIGTDLSGYVGPYGVPVIQTCAETAINGGGFVVFGWENPAKGGASELKLGYVLPVDDNWWVGSGLYISDIFGDDESTTESPKGRTLADVVDFVTGACDHADTVGKEQALTDFGDKNGAFVDGNLYLYVEDFNGVTLAHPIHPQKVGTSRLNATDPNGLLLVKGLCDTAAEGDGYFLFMYQDPADNFTLSPKLGYVKKAGDDWWVGSGVYLADLVDPATGDPLPVITGLTGFVKEAQDYAQSMGKDAALTTFRDPAGYFADTPHPVYAFSKDGILLAGSTRPDAEGTDLTDSIGEYGVPYVTDGAKMAENGGGYLIYTPQGEGQRLDYILPVDDDWWIGAGIPVSVIVDESSPAGV</sequence>
<keyword evidence="5" id="KW-0472">Membrane</keyword>
<feature type="domain" description="Single Cache" evidence="6">
    <location>
        <begin position="316"/>
        <end position="403"/>
    </location>
</feature>
<dbReference type="AlphaFoldDB" id="A0A9Q4KUT0"/>
<keyword evidence="4" id="KW-1133">Transmembrane helix</keyword>
<dbReference type="SMART" id="SM01049">
    <property type="entry name" value="Cache_2"/>
    <property type="match status" value="3"/>
</dbReference>
<evidence type="ECO:0000313" key="8">
    <source>
        <dbReference type="Proteomes" id="UP001143747"/>
    </source>
</evidence>
<feature type="domain" description="Single Cache" evidence="6">
    <location>
        <begin position="31"/>
        <end position="112"/>
    </location>
</feature>
<dbReference type="Gene3D" id="3.30.450.20">
    <property type="entry name" value="PAS domain"/>
    <property type="match status" value="4"/>
</dbReference>
<evidence type="ECO:0000256" key="4">
    <source>
        <dbReference type="ARBA" id="ARBA00022989"/>
    </source>
</evidence>
<evidence type="ECO:0000313" key="7">
    <source>
        <dbReference type="EMBL" id="MDE4907695.1"/>
    </source>
</evidence>
<name>A0A9Q4KUT0_9EURY</name>
<dbReference type="GO" id="GO:0005886">
    <property type="term" value="C:plasma membrane"/>
    <property type="evidence" value="ECO:0007669"/>
    <property type="project" value="UniProtKB-SubCell"/>
</dbReference>
<dbReference type="InterPro" id="IPR033480">
    <property type="entry name" value="sCache_2"/>
</dbReference>
<dbReference type="EMBL" id="JAKELO010000002">
    <property type="protein sequence ID" value="MDE4907695.1"/>
    <property type="molecule type" value="Genomic_DNA"/>
</dbReference>
<proteinExistence type="predicted"/>